<feature type="region of interest" description="Disordered" evidence="1">
    <location>
        <begin position="1"/>
        <end position="27"/>
    </location>
</feature>
<comment type="caution">
    <text evidence="2">The sequence shown here is derived from an EMBL/GenBank/DDBJ whole genome shotgun (WGS) entry which is preliminary data.</text>
</comment>
<evidence type="ECO:0000313" key="2">
    <source>
        <dbReference type="EMBL" id="CAI6334803.1"/>
    </source>
</evidence>
<protein>
    <submittedName>
        <fullName evidence="2">Uncharacterized protein</fullName>
    </submittedName>
</protein>
<dbReference type="Proteomes" id="UP001152607">
    <property type="component" value="Unassembled WGS sequence"/>
</dbReference>
<keyword evidence="3" id="KW-1185">Reference proteome</keyword>
<name>A0A9W4XKC8_9PLEO</name>
<sequence>MQSPSFIPAIDSHHRNSKPDTHYGSNQLLLHPVNPKLSAKSQEFNTASSPGCFVA</sequence>
<evidence type="ECO:0000256" key="1">
    <source>
        <dbReference type="SAM" id="MobiDB-lite"/>
    </source>
</evidence>
<dbReference type="EMBL" id="CAOQHR010000005">
    <property type="protein sequence ID" value="CAI6334803.1"/>
    <property type="molecule type" value="Genomic_DNA"/>
</dbReference>
<dbReference type="AlphaFoldDB" id="A0A9W4XKC8"/>
<gene>
    <name evidence="2" type="ORF">PDIGIT_LOCUS7872</name>
</gene>
<accession>A0A9W4XKC8</accession>
<feature type="compositionally biased region" description="Basic and acidic residues" evidence="1">
    <location>
        <begin position="11"/>
        <end position="21"/>
    </location>
</feature>
<evidence type="ECO:0000313" key="3">
    <source>
        <dbReference type="Proteomes" id="UP001152607"/>
    </source>
</evidence>
<reference evidence="2" key="1">
    <citation type="submission" date="2023-01" db="EMBL/GenBank/DDBJ databases">
        <authorList>
            <person name="Van Ghelder C."/>
            <person name="Rancurel C."/>
        </authorList>
    </citation>
    <scope>NUCLEOTIDE SEQUENCE</scope>
    <source>
        <strain evidence="2">CNCM I-4278</strain>
    </source>
</reference>
<proteinExistence type="predicted"/>
<organism evidence="2 3">
    <name type="scientific">Periconia digitata</name>
    <dbReference type="NCBI Taxonomy" id="1303443"/>
    <lineage>
        <taxon>Eukaryota</taxon>
        <taxon>Fungi</taxon>
        <taxon>Dikarya</taxon>
        <taxon>Ascomycota</taxon>
        <taxon>Pezizomycotina</taxon>
        <taxon>Dothideomycetes</taxon>
        <taxon>Pleosporomycetidae</taxon>
        <taxon>Pleosporales</taxon>
        <taxon>Massarineae</taxon>
        <taxon>Periconiaceae</taxon>
        <taxon>Periconia</taxon>
    </lineage>
</organism>